<evidence type="ECO:0000256" key="3">
    <source>
        <dbReference type="ARBA" id="ARBA00022737"/>
    </source>
</evidence>
<sequence length="565" mass="63475">MAAAVALNYPSPNFSNEFPAETFYNPQSLEQVASVSDISSFSPVSSPDFLSFDHNAISDSSIDSLECAMNEYYIDQQLDNSSMKNGDVIMPPPMTSRLPYSSDLNTFRRESASDIHDILNCGLKNNCQVYQGNNNCNNIYQQTNNYNNIDTNNGSCVNVNFNVSPNMLHIPPVSSFIKNSEAILHQSASPTIKTSPHPYPQIHHEEFTRTRIPSESESLCYDQRRHASLPSITITNLDESESMLHNYQRPRSTSLTTERCSNPPTSPNPASPPVQMTSQQPCSPLGIHTAKQYVKTEATDCNAQMANWDSSIGMFTEPAVSPYSRRCSSEIGAINAPTDGYMPMNVMLPAKHEKMYTDDQFVSSNPPYSCQTTGITSTYPCNQQPMFPPSQINFPPILETSSASTVLQQHCHNAHPTMGHGAQMQSENRRHSSEITLHRRSHPYLGMSVPPPYPLAVNGTIPYRPRYSRRNNPDLEKKRVHKCTHTGCTKAYTKSSHLKAHQRTHTGEKPYTCNWQGCDWRFARSDELTRHMRKHTGAKPFKCLVCGRCFSRSDHLSLHMKRHQA</sequence>
<dbReference type="FunFam" id="3.30.160.60:FF:000624">
    <property type="entry name" value="zinc finger protein 697"/>
    <property type="match status" value="1"/>
</dbReference>
<evidence type="ECO:0000256" key="7">
    <source>
        <dbReference type="PROSITE-ProRule" id="PRU00042"/>
    </source>
</evidence>
<dbReference type="Gene3D" id="3.30.160.60">
    <property type="entry name" value="Classic Zinc Finger"/>
    <property type="match status" value="3"/>
</dbReference>
<keyword evidence="3" id="KW-0677">Repeat</keyword>
<dbReference type="AlphaFoldDB" id="H2ZH78"/>
<feature type="domain" description="C2H2-type" evidence="9">
    <location>
        <begin position="481"/>
        <end position="510"/>
    </location>
</feature>
<keyword evidence="2" id="KW-0479">Metal-binding</keyword>
<dbReference type="InterPro" id="IPR013087">
    <property type="entry name" value="Znf_C2H2_type"/>
</dbReference>
<dbReference type="PROSITE" id="PS50157">
    <property type="entry name" value="ZINC_FINGER_C2H2_2"/>
    <property type="match status" value="3"/>
</dbReference>
<dbReference type="Proteomes" id="UP000007875">
    <property type="component" value="Unassembled WGS sequence"/>
</dbReference>
<dbReference type="OMA" id="CNWQGCD"/>
<feature type="domain" description="C2H2-type" evidence="9">
    <location>
        <begin position="511"/>
        <end position="540"/>
    </location>
</feature>
<evidence type="ECO:0000256" key="8">
    <source>
        <dbReference type="SAM" id="MobiDB-lite"/>
    </source>
</evidence>
<comment type="subcellular location">
    <subcellularLocation>
        <location evidence="1">Nucleus</location>
    </subcellularLocation>
</comment>
<dbReference type="InParanoid" id="H2ZH78"/>
<dbReference type="GO" id="GO:0000978">
    <property type="term" value="F:RNA polymerase II cis-regulatory region sequence-specific DNA binding"/>
    <property type="evidence" value="ECO:0007669"/>
    <property type="project" value="TreeGrafter"/>
</dbReference>
<dbReference type="HOGENOM" id="CLU_031120_0_0_1"/>
<keyword evidence="6" id="KW-0539">Nucleus</keyword>
<dbReference type="GO" id="GO:0005634">
    <property type="term" value="C:nucleus"/>
    <property type="evidence" value="ECO:0007669"/>
    <property type="project" value="UniProtKB-SubCell"/>
</dbReference>
<evidence type="ECO:0000256" key="4">
    <source>
        <dbReference type="ARBA" id="ARBA00022771"/>
    </source>
</evidence>
<dbReference type="PANTHER" id="PTHR23235:SF150">
    <property type="entry name" value="KRUEPPEL-LIKE FACTOR LUNA"/>
    <property type="match status" value="1"/>
</dbReference>
<name>H2ZH78_CIOSA</name>
<feature type="compositionally biased region" description="Polar residues" evidence="8">
    <location>
        <begin position="249"/>
        <end position="260"/>
    </location>
</feature>
<dbReference type="Pfam" id="PF00096">
    <property type="entry name" value="zf-C2H2"/>
    <property type="match status" value="3"/>
</dbReference>
<dbReference type="FunFam" id="3.30.160.60:FF:000021">
    <property type="entry name" value="Basic krueppel-like factor 3"/>
    <property type="match status" value="1"/>
</dbReference>
<reference evidence="10" key="3">
    <citation type="submission" date="2025-09" db="UniProtKB">
        <authorList>
            <consortium name="Ensembl"/>
        </authorList>
    </citation>
    <scope>IDENTIFICATION</scope>
</reference>
<keyword evidence="11" id="KW-1185">Reference proteome</keyword>
<proteinExistence type="predicted"/>
<evidence type="ECO:0000313" key="10">
    <source>
        <dbReference type="Ensembl" id="ENSCSAVP00000016944.1"/>
    </source>
</evidence>
<reference evidence="10" key="2">
    <citation type="submission" date="2025-08" db="UniProtKB">
        <authorList>
            <consortium name="Ensembl"/>
        </authorList>
    </citation>
    <scope>IDENTIFICATION</scope>
</reference>
<evidence type="ECO:0000256" key="6">
    <source>
        <dbReference type="ARBA" id="ARBA00023242"/>
    </source>
</evidence>
<evidence type="ECO:0000313" key="11">
    <source>
        <dbReference type="Proteomes" id="UP000007875"/>
    </source>
</evidence>
<dbReference type="PANTHER" id="PTHR23235">
    <property type="entry name" value="KRUEPPEL-LIKE TRANSCRIPTION FACTOR"/>
    <property type="match status" value="1"/>
</dbReference>
<evidence type="ECO:0000256" key="1">
    <source>
        <dbReference type="ARBA" id="ARBA00004123"/>
    </source>
</evidence>
<dbReference type="GO" id="GO:0008270">
    <property type="term" value="F:zinc ion binding"/>
    <property type="evidence" value="ECO:0007669"/>
    <property type="project" value="UniProtKB-KW"/>
</dbReference>
<dbReference type="eggNOG" id="KOG1721">
    <property type="taxonomic scope" value="Eukaryota"/>
</dbReference>
<keyword evidence="5" id="KW-0862">Zinc</keyword>
<dbReference type="InterPro" id="IPR036236">
    <property type="entry name" value="Znf_C2H2_sf"/>
</dbReference>
<dbReference type="GeneTree" id="ENSGT00940000164016"/>
<evidence type="ECO:0000256" key="2">
    <source>
        <dbReference type="ARBA" id="ARBA00022723"/>
    </source>
</evidence>
<dbReference type="GO" id="GO:0000981">
    <property type="term" value="F:DNA-binding transcription factor activity, RNA polymerase II-specific"/>
    <property type="evidence" value="ECO:0007669"/>
    <property type="project" value="TreeGrafter"/>
</dbReference>
<keyword evidence="4 7" id="KW-0863">Zinc-finger</keyword>
<feature type="domain" description="C2H2-type" evidence="9">
    <location>
        <begin position="541"/>
        <end position="565"/>
    </location>
</feature>
<dbReference type="STRING" id="51511.ENSCSAVP00000016944"/>
<dbReference type="Ensembl" id="ENSCSAVT00000017127.1">
    <property type="protein sequence ID" value="ENSCSAVP00000016944.1"/>
    <property type="gene ID" value="ENSCSAVG00000009966.1"/>
</dbReference>
<evidence type="ECO:0000256" key="5">
    <source>
        <dbReference type="ARBA" id="ARBA00022833"/>
    </source>
</evidence>
<dbReference type="SMART" id="SM00355">
    <property type="entry name" value="ZnF_C2H2"/>
    <property type="match status" value="3"/>
</dbReference>
<dbReference type="FunFam" id="3.30.160.60:FF:000018">
    <property type="entry name" value="Krueppel-like factor 15"/>
    <property type="match status" value="1"/>
</dbReference>
<evidence type="ECO:0000259" key="9">
    <source>
        <dbReference type="PROSITE" id="PS50157"/>
    </source>
</evidence>
<reference evidence="11" key="1">
    <citation type="submission" date="2003-08" db="EMBL/GenBank/DDBJ databases">
        <authorList>
            <person name="Birren B."/>
            <person name="Nusbaum C."/>
            <person name="Abebe A."/>
            <person name="Abouelleil A."/>
            <person name="Adekoya E."/>
            <person name="Ait-zahra M."/>
            <person name="Allen N."/>
            <person name="Allen T."/>
            <person name="An P."/>
            <person name="Anderson M."/>
            <person name="Anderson S."/>
            <person name="Arachchi H."/>
            <person name="Armbruster J."/>
            <person name="Bachantsang P."/>
            <person name="Baldwin J."/>
            <person name="Barry A."/>
            <person name="Bayul T."/>
            <person name="Blitshsteyn B."/>
            <person name="Bloom T."/>
            <person name="Blye J."/>
            <person name="Boguslavskiy L."/>
            <person name="Borowsky M."/>
            <person name="Boukhgalter B."/>
            <person name="Brunache A."/>
            <person name="Butler J."/>
            <person name="Calixte N."/>
            <person name="Calvo S."/>
            <person name="Camarata J."/>
            <person name="Campo K."/>
            <person name="Chang J."/>
            <person name="Cheshatsang Y."/>
            <person name="Citroen M."/>
            <person name="Collymore A."/>
            <person name="Considine T."/>
            <person name="Cook A."/>
            <person name="Cooke P."/>
            <person name="Corum B."/>
            <person name="Cuomo C."/>
            <person name="David R."/>
            <person name="Dawoe T."/>
            <person name="Degray S."/>
            <person name="Dodge S."/>
            <person name="Dooley K."/>
            <person name="Dorje P."/>
            <person name="Dorjee K."/>
            <person name="Dorris L."/>
            <person name="Duffey N."/>
            <person name="Dupes A."/>
            <person name="Elkins T."/>
            <person name="Engels R."/>
            <person name="Erickson J."/>
            <person name="Farina A."/>
            <person name="Faro S."/>
            <person name="Ferreira P."/>
            <person name="Fischer H."/>
            <person name="Fitzgerald M."/>
            <person name="Foley K."/>
            <person name="Gage D."/>
            <person name="Galagan J."/>
            <person name="Gearin G."/>
            <person name="Gnerre S."/>
            <person name="Gnirke A."/>
            <person name="Goyette A."/>
            <person name="Graham J."/>
            <person name="Grandbois E."/>
            <person name="Gyaltsen K."/>
            <person name="Hafez N."/>
            <person name="Hagopian D."/>
            <person name="Hagos B."/>
            <person name="Hall J."/>
            <person name="Hatcher B."/>
            <person name="Heller A."/>
            <person name="Higgins H."/>
            <person name="Honan T."/>
            <person name="Horn A."/>
            <person name="Houde N."/>
            <person name="Hughes L."/>
            <person name="Hulme W."/>
            <person name="Husby E."/>
            <person name="Iliev I."/>
            <person name="Jaffe D."/>
            <person name="Jones C."/>
            <person name="Kamal M."/>
            <person name="Kamat A."/>
            <person name="Kamvysselis M."/>
            <person name="Karlsson E."/>
            <person name="Kells C."/>
            <person name="Kieu A."/>
            <person name="Kisner P."/>
            <person name="Kodira C."/>
            <person name="Kulbokas E."/>
            <person name="Labutti K."/>
            <person name="Lama D."/>
            <person name="Landers T."/>
            <person name="Leger J."/>
            <person name="Levine S."/>
            <person name="Lewis D."/>
            <person name="Lewis T."/>
            <person name="Lindblad-toh K."/>
            <person name="Liu X."/>
            <person name="Lokyitsang T."/>
            <person name="Lokyitsang Y."/>
            <person name="Lucien O."/>
            <person name="Lui A."/>
            <person name="Ma L.J."/>
            <person name="Mabbitt R."/>
            <person name="Macdonald J."/>
            <person name="Maclean C."/>
            <person name="Major J."/>
            <person name="Manning J."/>
            <person name="Marabella R."/>
            <person name="Maru K."/>
            <person name="Matthews C."/>
            <person name="Mauceli E."/>
            <person name="Mccarthy M."/>
            <person name="Mcdonough S."/>
            <person name="Mcghee T."/>
            <person name="Meldrim J."/>
            <person name="Meneus L."/>
            <person name="Mesirov J."/>
            <person name="Mihalev A."/>
            <person name="Mihova T."/>
            <person name="Mikkelsen T."/>
            <person name="Mlenga V."/>
            <person name="Moru K."/>
            <person name="Mozes J."/>
            <person name="Mulrain L."/>
            <person name="Munson G."/>
            <person name="Naylor J."/>
            <person name="Newes C."/>
            <person name="Nguyen C."/>
            <person name="Nguyen N."/>
            <person name="Nguyen T."/>
            <person name="Nicol R."/>
            <person name="Nielsen C."/>
            <person name="Nizzari M."/>
            <person name="Norbu C."/>
            <person name="Norbu N."/>
            <person name="O'donnell P."/>
            <person name="Okoawo O."/>
            <person name="O'leary S."/>
            <person name="Omotosho B."/>
            <person name="O'neill K."/>
            <person name="Osman S."/>
            <person name="Parker S."/>
            <person name="Perrin D."/>
            <person name="Phunkhang P."/>
            <person name="Piqani B."/>
            <person name="Purcell S."/>
            <person name="Rachupka T."/>
            <person name="Ramasamy U."/>
            <person name="Rameau R."/>
            <person name="Ray V."/>
            <person name="Raymond C."/>
            <person name="Retta R."/>
            <person name="Richardson S."/>
            <person name="Rise C."/>
            <person name="Rodriguez J."/>
            <person name="Rogers J."/>
            <person name="Rogov P."/>
            <person name="Rutman M."/>
            <person name="Schupbach R."/>
            <person name="Seaman C."/>
            <person name="Settipalli S."/>
            <person name="Sharpe T."/>
            <person name="Sheridan J."/>
            <person name="Sherpa N."/>
            <person name="Shi J."/>
            <person name="Smirnov S."/>
            <person name="Smith C."/>
            <person name="Sougnez C."/>
            <person name="Spencer B."/>
            <person name="Stalker J."/>
            <person name="Stange-thomann N."/>
            <person name="Stavropoulos S."/>
            <person name="Stetson K."/>
            <person name="Stone C."/>
            <person name="Stone S."/>
            <person name="Stubbs M."/>
            <person name="Talamas J."/>
            <person name="Tchuinga P."/>
            <person name="Tenzing P."/>
            <person name="Tesfaye S."/>
            <person name="Theodore J."/>
            <person name="Thoulutsang Y."/>
            <person name="Topham K."/>
            <person name="Towey S."/>
            <person name="Tsamla T."/>
            <person name="Tsomo N."/>
            <person name="Vallee D."/>
            <person name="Vassiliev H."/>
            <person name="Venkataraman V."/>
            <person name="Vinson J."/>
            <person name="Vo A."/>
            <person name="Wade C."/>
            <person name="Wang S."/>
            <person name="Wangchuk T."/>
            <person name="Wangdi T."/>
            <person name="Whittaker C."/>
            <person name="Wilkinson J."/>
            <person name="Wu Y."/>
            <person name="Wyman D."/>
            <person name="Yadav S."/>
            <person name="Yang S."/>
            <person name="Yang X."/>
            <person name="Yeager S."/>
            <person name="Yee E."/>
            <person name="Young G."/>
            <person name="Zainoun J."/>
            <person name="Zembeck L."/>
            <person name="Zimmer A."/>
            <person name="Zody M."/>
            <person name="Lander E."/>
        </authorList>
    </citation>
    <scope>NUCLEOTIDE SEQUENCE [LARGE SCALE GENOMIC DNA]</scope>
</reference>
<accession>H2ZH78</accession>
<protein>
    <recommendedName>
        <fullName evidence="9">C2H2-type domain-containing protein</fullName>
    </recommendedName>
</protein>
<dbReference type="SUPFAM" id="SSF57667">
    <property type="entry name" value="beta-beta-alpha zinc fingers"/>
    <property type="match status" value="2"/>
</dbReference>
<feature type="region of interest" description="Disordered" evidence="8">
    <location>
        <begin position="249"/>
        <end position="280"/>
    </location>
</feature>
<organism evidence="10 11">
    <name type="scientific">Ciona savignyi</name>
    <name type="common">Pacific transparent sea squirt</name>
    <dbReference type="NCBI Taxonomy" id="51511"/>
    <lineage>
        <taxon>Eukaryota</taxon>
        <taxon>Metazoa</taxon>
        <taxon>Chordata</taxon>
        <taxon>Tunicata</taxon>
        <taxon>Ascidiacea</taxon>
        <taxon>Phlebobranchia</taxon>
        <taxon>Cionidae</taxon>
        <taxon>Ciona</taxon>
    </lineage>
</organism>
<dbReference type="PROSITE" id="PS00028">
    <property type="entry name" value="ZINC_FINGER_C2H2_1"/>
    <property type="match status" value="3"/>
</dbReference>